<dbReference type="SMART" id="SM00248">
    <property type="entry name" value="ANK"/>
    <property type="match status" value="2"/>
</dbReference>
<evidence type="ECO:0000313" key="6">
    <source>
        <dbReference type="Proteomes" id="UP000515788"/>
    </source>
</evidence>
<dbReference type="PANTHER" id="PTHR24180">
    <property type="entry name" value="CYCLIN-DEPENDENT KINASE INHIBITOR 2C-RELATED"/>
    <property type="match status" value="1"/>
</dbReference>
<dbReference type="SUPFAM" id="SSF48403">
    <property type="entry name" value="Ankyrin repeat"/>
    <property type="match status" value="1"/>
</dbReference>
<gene>
    <name evidence="5" type="ORF">HG536_0D05950</name>
</gene>
<feature type="repeat" description="ANK" evidence="3">
    <location>
        <begin position="49"/>
        <end position="71"/>
    </location>
</feature>
<dbReference type="KEGG" id="tgb:HG536_0D05950"/>
<accession>A0A7G3ZHT7</accession>
<feature type="repeat" description="ANK" evidence="3">
    <location>
        <begin position="84"/>
        <end position="122"/>
    </location>
</feature>
<name>A0A7G3ZHT7_9SACH</name>
<dbReference type="Pfam" id="PF12796">
    <property type="entry name" value="Ank_2"/>
    <property type="match status" value="1"/>
</dbReference>
<evidence type="ECO:0000256" key="1">
    <source>
        <dbReference type="ARBA" id="ARBA00022737"/>
    </source>
</evidence>
<feature type="region of interest" description="Disordered" evidence="4">
    <location>
        <begin position="151"/>
        <end position="177"/>
    </location>
</feature>
<dbReference type="PROSITE" id="PS50088">
    <property type="entry name" value="ANK_REPEAT"/>
    <property type="match status" value="2"/>
</dbReference>
<dbReference type="EMBL" id="CP059249">
    <property type="protein sequence ID" value="QLL33073.1"/>
    <property type="molecule type" value="Genomic_DNA"/>
</dbReference>
<dbReference type="PANTHER" id="PTHR24180:SF53">
    <property type="entry name" value="ANKYRIN REPEAT-CONTAINING PROTEIN C105.02C"/>
    <property type="match status" value="1"/>
</dbReference>
<sequence length="177" mass="19546">MESEGASFGEQLLEASRRNNIDLLETILESLANEPDRIADLINSSKDPFGNTALHLSCKSGSWEVLDLLLDQENIEIDPQNKVDGDSPLHVAVRYAQEEPEHGTFIARNLVEVGADPRLRNRHNQKPIDLIHGDELDELIDLLQGAELAADMDGDQAEDVEDEVIDDGPDDADPDVE</sequence>
<dbReference type="InterPro" id="IPR002110">
    <property type="entry name" value="Ankyrin_rpt"/>
</dbReference>
<dbReference type="PROSITE" id="PS50297">
    <property type="entry name" value="ANK_REP_REGION"/>
    <property type="match status" value="2"/>
</dbReference>
<evidence type="ECO:0000256" key="4">
    <source>
        <dbReference type="SAM" id="MobiDB-lite"/>
    </source>
</evidence>
<dbReference type="AlphaFoldDB" id="A0A7G3ZHT7"/>
<protein>
    <submittedName>
        <fullName evidence="5">Uncharacterized protein</fullName>
    </submittedName>
</protein>
<keyword evidence="1" id="KW-0677">Repeat</keyword>
<dbReference type="Gene3D" id="1.25.40.20">
    <property type="entry name" value="Ankyrin repeat-containing domain"/>
    <property type="match status" value="1"/>
</dbReference>
<organism evidence="5 6">
    <name type="scientific">Torulaspora globosa</name>
    <dbReference type="NCBI Taxonomy" id="48254"/>
    <lineage>
        <taxon>Eukaryota</taxon>
        <taxon>Fungi</taxon>
        <taxon>Dikarya</taxon>
        <taxon>Ascomycota</taxon>
        <taxon>Saccharomycotina</taxon>
        <taxon>Saccharomycetes</taxon>
        <taxon>Saccharomycetales</taxon>
        <taxon>Saccharomycetaceae</taxon>
        <taxon>Torulaspora</taxon>
    </lineage>
</organism>
<evidence type="ECO:0000256" key="2">
    <source>
        <dbReference type="ARBA" id="ARBA00023043"/>
    </source>
</evidence>
<evidence type="ECO:0000256" key="3">
    <source>
        <dbReference type="PROSITE-ProRule" id="PRU00023"/>
    </source>
</evidence>
<dbReference type="OrthoDB" id="9995210at2759"/>
<evidence type="ECO:0000313" key="5">
    <source>
        <dbReference type="EMBL" id="QLL33073.1"/>
    </source>
</evidence>
<dbReference type="InterPro" id="IPR051637">
    <property type="entry name" value="Ank_repeat_dom-contain_49"/>
</dbReference>
<proteinExistence type="predicted"/>
<dbReference type="Proteomes" id="UP000515788">
    <property type="component" value="Chromosome 4"/>
</dbReference>
<dbReference type="RefSeq" id="XP_037139747.1">
    <property type="nucleotide sequence ID" value="XM_037283851.1"/>
</dbReference>
<keyword evidence="6" id="KW-1185">Reference proteome</keyword>
<keyword evidence="2 3" id="KW-0040">ANK repeat</keyword>
<dbReference type="InterPro" id="IPR036770">
    <property type="entry name" value="Ankyrin_rpt-contain_sf"/>
</dbReference>
<reference evidence="5 6" key="1">
    <citation type="submission" date="2020-06" db="EMBL/GenBank/DDBJ databases">
        <title>The yeast mating-type switching endonuclease HO is a domesticated member of an unorthodox homing genetic element family.</title>
        <authorList>
            <person name="Coughlan A.Y."/>
            <person name="Lombardi L."/>
            <person name="Braun-Galleani S."/>
            <person name="Martos A.R."/>
            <person name="Galeote V."/>
            <person name="Bigey F."/>
            <person name="Dequin S."/>
            <person name="Byrne K.P."/>
            <person name="Wolfe K.H."/>
        </authorList>
    </citation>
    <scope>NUCLEOTIDE SEQUENCE [LARGE SCALE GENOMIC DNA]</scope>
    <source>
        <strain evidence="5 6">CBS764</strain>
    </source>
</reference>
<dbReference type="GeneID" id="59326241"/>